<evidence type="ECO:0000313" key="2">
    <source>
        <dbReference type="Proteomes" id="UP000309997"/>
    </source>
</evidence>
<sequence length="78" mass="8657">MLSPLLRKRKCDEVFGWGILGWNGVLGKWALTGAIVACLRCGICTSHKMRSKRLQLFSMVSSTRPLLPGHLVYGVRGE</sequence>
<protein>
    <submittedName>
        <fullName evidence="1">Uncharacterized protein</fullName>
    </submittedName>
</protein>
<comment type="caution">
    <text evidence="1">The sequence shown here is derived from an EMBL/GenBank/DDBJ whole genome shotgun (WGS) entry which is preliminary data.</text>
</comment>
<proteinExistence type="predicted"/>
<keyword evidence="2" id="KW-1185">Reference proteome</keyword>
<dbReference type="EMBL" id="RCHU02000001">
    <property type="protein sequence ID" value="KAL3609869.1"/>
    <property type="molecule type" value="Genomic_DNA"/>
</dbReference>
<organism evidence="1 2">
    <name type="scientific">Populus alba</name>
    <name type="common">White poplar</name>
    <dbReference type="NCBI Taxonomy" id="43335"/>
    <lineage>
        <taxon>Eukaryota</taxon>
        <taxon>Viridiplantae</taxon>
        <taxon>Streptophyta</taxon>
        <taxon>Embryophyta</taxon>
        <taxon>Tracheophyta</taxon>
        <taxon>Spermatophyta</taxon>
        <taxon>Magnoliopsida</taxon>
        <taxon>eudicotyledons</taxon>
        <taxon>Gunneridae</taxon>
        <taxon>Pentapetalae</taxon>
        <taxon>rosids</taxon>
        <taxon>fabids</taxon>
        <taxon>Malpighiales</taxon>
        <taxon>Salicaceae</taxon>
        <taxon>Saliceae</taxon>
        <taxon>Populus</taxon>
    </lineage>
</organism>
<gene>
    <name evidence="1" type="ORF">D5086_000889</name>
</gene>
<reference evidence="1 2" key="1">
    <citation type="journal article" date="2024" name="Plant Biotechnol. J.">
        <title>Genome and CRISPR/Cas9 system of a widespread forest tree (Populus alba) in the world.</title>
        <authorList>
            <person name="Liu Y.J."/>
            <person name="Jiang P.F."/>
            <person name="Han X.M."/>
            <person name="Li X.Y."/>
            <person name="Wang H.M."/>
            <person name="Wang Y.J."/>
            <person name="Wang X.X."/>
            <person name="Zeng Q.Y."/>
        </authorList>
    </citation>
    <scope>NUCLEOTIDE SEQUENCE [LARGE SCALE GENOMIC DNA]</scope>
    <source>
        <strain evidence="2">cv. PAL-ZL1</strain>
    </source>
</reference>
<accession>A0ACC4CXV7</accession>
<dbReference type="Proteomes" id="UP000309997">
    <property type="component" value="Unassembled WGS sequence"/>
</dbReference>
<evidence type="ECO:0000313" key="1">
    <source>
        <dbReference type="EMBL" id="KAL3609869.1"/>
    </source>
</evidence>
<name>A0ACC4CXV7_POPAL</name>